<dbReference type="InterPro" id="IPR003594">
    <property type="entry name" value="HATPase_dom"/>
</dbReference>
<dbReference type="Pfam" id="PF02518">
    <property type="entry name" value="HATPase_c"/>
    <property type="match status" value="1"/>
</dbReference>
<dbReference type="InterPro" id="IPR050482">
    <property type="entry name" value="Sensor_HK_TwoCompSys"/>
</dbReference>
<keyword evidence="7" id="KW-0067">ATP-binding</keyword>
<evidence type="ECO:0000256" key="3">
    <source>
        <dbReference type="ARBA" id="ARBA00022553"/>
    </source>
</evidence>
<evidence type="ECO:0000259" key="10">
    <source>
        <dbReference type="Pfam" id="PF02518"/>
    </source>
</evidence>
<evidence type="ECO:0000256" key="2">
    <source>
        <dbReference type="ARBA" id="ARBA00012438"/>
    </source>
</evidence>
<keyword evidence="8" id="KW-0902">Two-component regulatory system</keyword>
<dbReference type="EC" id="2.7.13.3" evidence="2"/>
<evidence type="ECO:0000256" key="8">
    <source>
        <dbReference type="ARBA" id="ARBA00023012"/>
    </source>
</evidence>
<keyword evidence="13" id="KW-1185">Reference proteome</keyword>
<protein>
    <recommendedName>
        <fullName evidence="2">histidine kinase</fullName>
        <ecNumber evidence="2">2.7.13.3</ecNumber>
    </recommendedName>
</protein>
<keyword evidence="3" id="KW-0597">Phosphoprotein</keyword>
<feature type="transmembrane region" description="Helical" evidence="9">
    <location>
        <begin position="16"/>
        <end position="38"/>
    </location>
</feature>
<dbReference type="RefSeq" id="WP_345440089.1">
    <property type="nucleotide sequence ID" value="NZ_BAABHK010000019.1"/>
</dbReference>
<keyword evidence="9" id="KW-0472">Membrane</keyword>
<comment type="catalytic activity">
    <reaction evidence="1">
        <text>ATP + protein L-histidine = ADP + protein N-phospho-L-histidine.</text>
        <dbReference type="EC" id="2.7.13.3"/>
    </reaction>
</comment>
<dbReference type="PANTHER" id="PTHR24421:SF10">
    <property type="entry name" value="NITRATE_NITRITE SENSOR PROTEIN NARQ"/>
    <property type="match status" value="1"/>
</dbReference>
<evidence type="ECO:0000256" key="1">
    <source>
        <dbReference type="ARBA" id="ARBA00000085"/>
    </source>
</evidence>
<keyword evidence="4" id="KW-0808">Transferase</keyword>
<evidence type="ECO:0000313" key="13">
    <source>
        <dbReference type="Proteomes" id="UP001501442"/>
    </source>
</evidence>
<dbReference type="Pfam" id="PF07730">
    <property type="entry name" value="HisKA_3"/>
    <property type="match status" value="1"/>
</dbReference>
<evidence type="ECO:0000256" key="5">
    <source>
        <dbReference type="ARBA" id="ARBA00022741"/>
    </source>
</evidence>
<evidence type="ECO:0000256" key="7">
    <source>
        <dbReference type="ARBA" id="ARBA00022840"/>
    </source>
</evidence>
<evidence type="ECO:0000259" key="11">
    <source>
        <dbReference type="Pfam" id="PF07730"/>
    </source>
</evidence>
<comment type="caution">
    <text evidence="12">The sequence shown here is derived from an EMBL/GenBank/DDBJ whole genome shotgun (WGS) entry which is preliminary data.</text>
</comment>
<evidence type="ECO:0000256" key="9">
    <source>
        <dbReference type="SAM" id="Phobius"/>
    </source>
</evidence>
<dbReference type="Gene3D" id="3.30.565.10">
    <property type="entry name" value="Histidine kinase-like ATPase, C-terminal domain"/>
    <property type="match status" value="1"/>
</dbReference>
<dbReference type="Proteomes" id="UP001501442">
    <property type="component" value="Unassembled WGS sequence"/>
</dbReference>
<evidence type="ECO:0000256" key="4">
    <source>
        <dbReference type="ARBA" id="ARBA00022679"/>
    </source>
</evidence>
<gene>
    <name evidence="12" type="ORF">GCM10023196_089690</name>
</gene>
<evidence type="ECO:0000256" key="6">
    <source>
        <dbReference type="ARBA" id="ARBA00022777"/>
    </source>
</evidence>
<organism evidence="12 13">
    <name type="scientific">Actinoallomurus vinaceus</name>
    <dbReference type="NCBI Taxonomy" id="1080074"/>
    <lineage>
        <taxon>Bacteria</taxon>
        <taxon>Bacillati</taxon>
        <taxon>Actinomycetota</taxon>
        <taxon>Actinomycetes</taxon>
        <taxon>Streptosporangiales</taxon>
        <taxon>Thermomonosporaceae</taxon>
        <taxon>Actinoallomurus</taxon>
    </lineage>
</organism>
<reference evidence="13" key="1">
    <citation type="journal article" date="2019" name="Int. J. Syst. Evol. Microbiol.">
        <title>The Global Catalogue of Microorganisms (GCM) 10K type strain sequencing project: providing services to taxonomists for standard genome sequencing and annotation.</title>
        <authorList>
            <consortium name="The Broad Institute Genomics Platform"/>
            <consortium name="The Broad Institute Genome Sequencing Center for Infectious Disease"/>
            <person name="Wu L."/>
            <person name="Ma J."/>
        </authorList>
    </citation>
    <scope>NUCLEOTIDE SEQUENCE [LARGE SCALE GENOMIC DNA]</scope>
    <source>
        <strain evidence="13">JCM 17939</strain>
    </source>
</reference>
<dbReference type="CDD" id="cd16917">
    <property type="entry name" value="HATPase_UhpB-NarQ-NarX-like"/>
    <property type="match status" value="1"/>
</dbReference>
<dbReference type="EMBL" id="BAABHK010000019">
    <property type="protein sequence ID" value="GAA4637131.1"/>
    <property type="molecule type" value="Genomic_DNA"/>
</dbReference>
<keyword evidence="9" id="KW-1133">Transmembrane helix</keyword>
<dbReference type="PANTHER" id="PTHR24421">
    <property type="entry name" value="NITRATE/NITRITE SENSOR PROTEIN NARX-RELATED"/>
    <property type="match status" value="1"/>
</dbReference>
<evidence type="ECO:0000313" key="12">
    <source>
        <dbReference type="EMBL" id="GAA4637131.1"/>
    </source>
</evidence>
<dbReference type="GO" id="GO:0016301">
    <property type="term" value="F:kinase activity"/>
    <property type="evidence" value="ECO:0007669"/>
    <property type="project" value="UniProtKB-KW"/>
</dbReference>
<keyword evidence="5" id="KW-0547">Nucleotide-binding</keyword>
<accession>A0ABP8UQV4</accession>
<dbReference type="InterPro" id="IPR011712">
    <property type="entry name" value="Sig_transdc_His_kin_sub3_dim/P"/>
</dbReference>
<sequence length="401" mass="42408">MESPHSPSPPRRLPPIARIALTGCGVAGVALVLFATITGGARPGSRWNEPDAVLVAVTVVMALPLGWARHRPWPVLVAVLAEVAAAVPLGLRGEQIWPLFVALDLLVAFVAATRVHPLAAAVATLAVQESAYQAGLFADGGRHRLLVPGFLVLAVLLALSVLTAWLAGTLLRQRREYGERLRAQAEVQAVTAERLRIARELHDMVAHGIGVIAIQAGAGSRVIDTSPQQARDALRAVEATSRQTLQGLRRMLDVLRQTDPGTTLEEAAPLAGLADLDRLTVTTAAVGVTVDVRLRGRPRPLPPIVDHAAFRIVQESVTNVIRHAGTRHCRVSIDQRPDELHVEIVDAGQGGTADAGSGHGISGMRERAALLGGRLSAGPRPEGGFRVSARLPLPATAGRPR</sequence>
<dbReference type="SUPFAM" id="SSF55874">
    <property type="entry name" value="ATPase domain of HSP90 chaperone/DNA topoisomerase II/histidine kinase"/>
    <property type="match status" value="1"/>
</dbReference>
<proteinExistence type="predicted"/>
<feature type="transmembrane region" description="Helical" evidence="9">
    <location>
        <begin position="147"/>
        <end position="171"/>
    </location>
</feature>
<feature type="domain" description="Histidine kinase/HSP90-like ATPase" evidence="10">
    <location>
        <begin position="309"/>
        <end position="394"/>
    </location>
</feature>
<feature type="domain" description="Signal transduction histidine kinase subgroup 3 dimerisation and phosphoacceptor" evidence="11">
    <location>
        <begin position="193"/>
        <end position="258"/>
    </location>
</feature>
<name>A0ABP8UQV4_9ACTN</name>
<keyword evidence="9" id="KW-0812">Transmembrane</keyword>
<dbReference type="InterPro" id="IPR036890">
    <property type="entry name" value="HATPase_C_sf"/>
</dbReference>
<dbReference type="Gene3D" id="1.20.5.1930">
    <property type="match status" value="1"/>
</dbReference>
<keyword evidence="6 12" id="KW-0418">Kinase</keyword>